<dbReference type="AlphaFoldDB" id="A0A369MTY6"/>
<proteinExistence type="predicted"/>
<dbReference type="GeneID" id="69510717"/>
<reference evidence="1 2" key="1">
    <citation type="journal article" date="2018" name="Elife">
        <title>Discovery and characterization of a prevalent human gut bacterial enzyme sufficient for the inactivation of a family of plant toxins.</title>
        <authorList>
            <person name="Koppel N."/>
            <person name="Bisanz J.E."/>
            <person name="Pandelia M.E."/>
            <person name="Turnbaugh P.J."/>
            <person name="Balskus E.P."/>
        </authorList>
    </citation>
    <scope>NUCLEOTIDE SEQUENCE [LARGE SCALE GENOMIC DNA]</scope>
    <source>
        <strain evidence="1 2">MR1 #12</strain>
    </source>
</reference>
<dbReference type="RefSeq" id="WP_009304568.1">
    <property type="nucleotide sequence ID" value="NZ_AP025575.1"/>
</dbReference>
<organism evidence="1 2">
    <name type="scientific">Eggerthella lenta</name>
    <name type="common">Eubacterium lentum</name>
    <dbReference type="NCBI Taxonomy" id="84112"/>
    <lineage>
        <taxon>Bacteria</taxon>
        <taxon>Bacillati</taxon>
        <taxon>Actinomycetota</taxon>
        <taxon>Coriobacteriia</taxon>
        <taxon>Eggerthellales</taxon>
        <taxon>Eggerthellaceae</taxon>
        <taxon>Eggerthella</taxon>
    </lineage>
</organism>
<protein>
    <recommendedName>
        <fullName evidence="3">DUF4393 domain-containing protein</fullName>
    </recommendedName>
</protein>
<comment type="caution">
    <text evidence="1">The sequence shown here is derived from an EMBL/GenBank/DDBJ whole genome shotgun (WGS) entry which is preliminary data.</text>
</comment>
<dbReference type="EMBL" id="PPTX01000004">
    <property type="protein sequence ID" value="RDB80813.1"/>
    <property type="molecule type" value="Genomic_DNA"/>
</dbReference>
<gene>
    <name evidence="1" type="ORF">C1872_04415</name>
</gene>
<dbReference type="Proteomes" id="UP000253752">
    <property type="component" value="Unassembled WGS sequence"/>
</dbReference>
<accession>A0A369MTY6</accession>
<sequence>MREDEPRGSETTLSLSLSKSINEEALSSLSGIAEVGLDSIFEEGFLKDIPILATVASVYRIGKSVRERHHLKNFAIFLDELNTVDDSPEFQDRYKQYFSSGDRDKEIEYLIIILDRFAESEKAVFLARLYAGYINRHLGWDDFRMYANIIDRILPGDYEMLKSQRYFSLNRFLPTDKKNWERLPRLAGLGLVDRRSTQFDDKGNGTLAISSGDAYFVTDFGSLFVSIIEKRF</sequence>
<evidence type="ECO:0008006" key="3">
    <source>
        <dbReference type="Google" id="ProtNLM"/>
    </source>
</evidence>
<evidence type="ECO:0000313" key="1">
    <source>
        <dbReference type="EMBL" id="RDB80813.1"/>
    </source>
</evidence>
<name>A0A369MTY6_EGGLN</name>
<evidence type="ECO:0000313" key="2">
    <source>
        <dbReference type="Proteomes" id="UP000253752"/>
    </source>
</evidence>